<evidence type="ECO:0000313" key="2">
    <source>
        <dbReference type="EMBL" id="CAE6409448.1"/>
    </source>
</evidence>
<sequence length="166" mass="18738">LWSLTAIVDLIESFKGIITIQLSMLFTEYRDFNQFDLGNRVRLVCFTSWWTMTGLVAVIPIKIVWTRSEPSRGALGGVIAAFVLTWIFWTAGAGSLTSLIWARKGPDCIITNFPYCKYTQGVLGLAWLIWIMVTVQGVYHVCLSLRGIQRAQPPGDLELECREHPN</sequence>
<feature type="transmembrane region" description="Helical" evidence="1">
    <location>
        <begin position="41"/>
        <end position="65"/>
    </location>
</feature>
<organism evidence="2 3">
    <name type="scientific">Rhizoctonia solani</name>
    <dbReference type="NCBI Taxonomy" id="456999"/>
    <lineage>
        <taxon>Eukaryota</taxon>
        <taxon>Fungi</taxon>
        <taxon>Dikarya</taxon>
        <taxon>Basidiomycota</taxon>
        <taxon>Agaricomycotina</taxon>
        <taxon>Agaricomycetes</taxon>
        <taxon>Cantharellales</taxon>
        <taxon>Ceratobasidiaceae</taxon>
        <taxon>Rhizoctonia</taxon>
    </lineage>
</organism>
<evidence type="ECO:0000256" key="1">
    <source>
        <dbReference type="SAM" id="Phobius"/>
    </source>
</evidence>
<feature type="non-terminal residue" evidence="2">
    <location>
        <position position="1"/>
    </location>
</feature>
<keyword evidence="1" id="KW-0472">Membrane</keyword>
<proteinExistence type="predicted"/>
<dbReference type="Proteomes" id="UP000663841">
    <property type="component" value="Unassembled WGS sequence"/>
</dbReference>
<comment type="caution">
    <text evidence="2">The sequence shown here is derived from an EMBL/GenBank/DDBJ whole genome shotgun (WGS) entry which is preliminary data.</text>
</comment>
<accession>A0A8H2WWK3</accession>
<keyword evidence="1" id="KW-0812">Transmembrane</keyword>
<protein>
    <recommendedName>
        <fullName evidence="4">MARVEL domain-containing protein</fullName>
    </recommendedName>
</protein>
<dbReference type="AlphaFoldDB" id="A0A8H2WWK3"/>
<dbReference type="EMBL" id="CAJMWW010000061">
    <property type="protein sequence ID" value="CAE6409448.1"/>
    <property type="molecule type" value="Genomic_DNA"/>
</dbReference>
<feature type="transmembrane region" description="Helical" evidence="1">
    <location>
        <begin position="77"/>
        <end position="102"/>
    </location>
</feature>
<gene>
    <name evidence="2" type="ORF">RDB_LOCUS20685</name>
</gene>
<reference evidence="2" key="1">
    <citation type="submission" date="2021-01" db="EMBL/GenBank/DDBJ databases">
        <authorList>
            <person name="Kaushik A."/>
        </authorList>
    </citation>
    <scope>NUCLEOTIDE SEQUENCE</scope>
    <source>
        <strain evidence="2">AG3-T5</strain>
    </source>
</reference>
<name>A0A8H2WWK3_9AGAM</name>
<evidence type="ECO:0008006" key="4">
    <source>
        <dbReference type="Google" id="ProtNLM"/>
    </source>
</evidence>
<evidence type="ECO:0000313" key="3">
    <source>
        <dbReference type="Proteomes" id="UP000663841"/>
    </source>
</evidence>
<keyword evidence="1" id="KW-1133">Transmembrane helix</keyword>
<feature type="transmembrane region" description="Helical" evidence="1">
    <location>
        <begin position="122"/>
        <end position="142"/>
    </location>
</feature>